<dbReference type="InterPro" id="IPR011551">
    <property type="entry name" value="NTP_PyrPHydrolase_MazG"/>
</dbReference>
<dbReference type="InterPro" id="IPR004518">
    <property type="entry name" value="MazG-like_dom"/>
</dbReference>
<name>A0ABM9YA78_YERMW</name>
<dbReference type="InterPro" id="IPR048011">
    <property type="entry name" value="NTP-PPase_MazG-like_C"/>
</dbReference>
<dbReference type="Gene3D" id="1.10.287.1080">
    <property type="entry name" value="MazG-like"/>
    <property type="match status" value="2"/>
</dbReference>
<dbReference type="PANTHER" id="PTHR30522:SF0">
    <property type="entry name" value="NUCLEOSIDE TRIPHOSPHATE PYROPHOSPHOHYDROLASE"/>
    <property type="match status" value="1"/>
</dbReference>
<dbReference type="SUPFAM" id="SSF101386">
    <property type="entry name" value="all-alpha NTP pyrophosphatases"/>
    <property type="match status" value="2"/>
</dbReference>
<dbReference type="CDD" id="cd11529">
    <property type="entry name" value="NTP-PPase_MazG_Cterm"/>
    <property type="match status" value="1"/>
</dbReference>
<dbReference type="NCBIfam" id="NF007113">
    <property type="entry name" value="PRK09562.1"/>
    <property type="match status" value="1"/>
</dbReference>
<dbReference type="Proteomes" id="UP000003027">
    <property type="component" value="Unassembled WGS sequence"/>
</dbReference>
<protein>
    <recommendedName>
        <fullName evidence="1">NTP pyrophosphohydrolase MazG-like domain-containing protein</fullName>
    </recommendedName>
</protein>
<dbReference type="EMBL" id="AALD02000014">
    <property type="protein sequence ID" value="EEQ10824.1"/>
    <property type="molecule type" value="Genomic_DNA"/>
</dbReference>
<comment type="caution">
    <text evidence="2">The sequence shown here is derived from an EMBL/GenBank/DDBJ whole genome shotgun (WGS) entry which is preliminary data.</text>
</comment>
<organism evidence="2 3">
    <name type="scientific">Yersinia mollaretii (strain ATCC 43969 / DSM 18520 / CIP 103324 / CNY 7263 / WAIP 204)</name>
    <dbReference type="NCBI Taxonomy" id="349967"/>
    <lineage>
        <taxon>Bacteria</taxon>
        <taxon>Pseudomonadati</taxon>
        <taxon>Pseudomonadota</taxon>
        <taxon>Gammaproteobacteria</taxon>
        <taxon>Enterobacterales</taxon>
        <taxon>Yersiniaceae</taxon>
        <taxon>Yersinia</taxon>
    </lineage>
</organism>
<keyword evidence="3" id="KW-1185">Reference proteome</keyword>
<dbReference type="Pfam" id="PF03819">
    <property type="entry name" value="MazG"/>
    <property type="match status" value="2"/>
</dbReference>
<evidence type="ECO:0000313" key="2">
    <source>
        <dbReference type="EMBL" id="EEQ10824.1"/>
    </source>
</evidence>
<gene>
    <name evidence="2" type="ORF">ymoll0001_8730</name>
</gene>
<feature type="domain" description="NTP pyrophosphohydrolase MazG-like" evidence="1">
    <location>
        <begin position="188"/>
        <end position="249"/>
    </location>
</feature>
<dbReference type="CDD" id="cd11528">
    <property type="entry name" value="NTP-PPase_MazG_Nterm"/>
    <property type="match status" value="1"/>
</dbReference>
<dbReference type="PANTHER" id="PTHR30522">
    <property type="entry name" value="NUCLEOSIDE TRIPHOSPHATE PYROPHOSPHOHYDROLASE"/>
    <property type="match status" value="1"/>
</dbReference>
<sequence>MKIMNKNQSTPDTTALALQRLLDIMRTLRDPEQGCPWDRKQTFDTIAPYTLEETYEVLDAIQRKDFDDLRDELGDLLFQVVFYAQMGQEQGLFAFDDVCHAISDKLVRRHPHVFPDEAQQAAEGTIGSEAALAGWESRKAEERAEKALYSALDDIPDALPALMKAHKIQKRCASVGFDWDTLGPVLDKVYEEIDEVMFEARQAVVDDEKLGEEIGDLLFATVNLSRHLGHKAENALQAANRKFERRFRQVEQIVTASGQTMESATLDEMEAAWQQVKKQETEM</sequence>
<evidence type="ECO:0000259" key="1">
    <source>
        <dbReference type="Pfam" id="PF03819"/>
    </source>
</evidence>
<evidence type="ECO:0000313" key="3">
    <source>
        <dbReference type="Proteomes" id="UP000003027"/>
    </source>
</evidence>
<proteinExistence type="predicted"/>
<feature type="domain" description="NTP pyrophosphohydrolase MazG-like" evidence="1">
    <location>
        <begin position="41"/>
        <end position="114"/>
    </location>
</feature>
<dbReference type="InterPro" id="IPR048015">
    <property type="entry name" value="NTP-PPase_MazG-like_N"/>
</dbReference>
<accession>A0ABM9YA78</accession>
<dbReference type="NCBIfam" id="TIGR00444">
    <property type="entry name" value="mazG"/>
    <property type="match status" value="1"/>
</dbReference>
<reference evidence="2" key="1">
    <citation type="submission" date="2008-12" db="EMBL/GenBank/DDBJ databases">
        <title>Annotation of the Yersinia mollaretii ATCC 43969 genome.</title>
        <authorList>
            <person name="Read T.D."/>
            <person name="Akmal A."/>
            <person name="Bishop-Lilly K."/>
            <person name="Chen P.E."/>
            <person name="Cook C."/>
            <person name="Kiley M.P."/>
            <person name="Lentz S."/>
            <person name="Mateczun A."/>
            <person name="Nagarajan N."/>
            <person name="Nolan N."/>
            <person name="Osborne B.I."/>
            <person name="Pop M."/>
            <person name="Sozhamannan S."/>
            <person name="Stewart A.C."/>
            <person name="Sulakvelidze A."/>
            <person name="Thomason B."/>
            <person name="Willner K."/>
            <person name="Zwick M.E."/>
        </authorList>
    </citation>
    <scope>NUCLEOTIDE SEQUENCE [LARGE SCALE GENOMIC DNA]</scope>
    <source>
        <strain evidence="2">ATCC 43969</strain>
    </source>
</reference>